<proteinExistence type="inferred from homology"/>
<evidence type="ECO:0000313" key="8">
    <source>
        <dbReference type="EMBL" id="CAJ24555.1"/>
    </source>
</evidence>
<dbReference type="GO" id="GO:0030267">
    <property type="term" value="F:glyoxylate reductase (NADPH) activity"/>
    <property type="evidence" value="ECO:0007669"/>
    <property type="project" value="TreeGrafter"/>
</dbReference>
<dbReference type="FunFam" id="3.40.50.720:FF:000203">
    <property type="entry name" value="D-3-phosphoglycerate dehydrogenase (SerA)"/>
    <property type="match status" value="1"/>
</dbReference>
<name>Q3BRK6_XANE5</name>
<dbReference type="STRING" id="456327.BJD11_08470"/>
<sequence>MWARCRRAFPVRSMSDGRRPRVWVSQPLFDDVVAQLGEHFELTTTQRVSAYSPAELAAQLAPLDGALITLNERIGAAEIAAAPQLRAIANVGVGYNNLDIDALSAAGILASNTPDVLTETTADLGFALLMATARRITESERWLRDGQWGQWSFKTMLGADIHGSTLGILGMGRIGQGIARRGAHGFGMRVLYHNRSPLPAATEQALGARYVDFETLLAQSDHLVLVLPYTRDSHHIIDAAALGKMRATATLVNIARGGIVDELALADALANGRLAGAGLDVYEGEPHVRPELLALNNVVLTPHIGSASLATRRAMVQLAVDNLIAALGKGPHAGNPPSALNADAVAAAKRGGTGVDAKETGVTGSISTKR</sequence>
<dbReference type="HOGENOM" id="CLU_019796_1_2_6"/>
<dbReference type="Pfam" id="PF02826">
    <property type="entry name" value="2-Hacid_dh_C"/>
    <property type="match status" value="1"/>
</dbReference>
<protein>
    <submittedName>
        <fullName evidence="8">Putative gluconate 2-dehydrogenase</fullName>
        <ecNumber evidence="8">1.1.1.215</ecNumber>
    </submittedName>
</protein>
<dbReference type="InterPro" id="IPR006139">
    <property type="entry name" value="D-isomer_2_OHA_DH_cat_dom"/>
</dbReference>
<comment type="similarity">
    <text evidence="1 4">Belongs to the D-isomer specific 2-hydroxyacid dehydrogenase family.</text>
</comment>
<evidence type="ECO:0000256" key="4">
    <source>
        <dbReference type="RuleBase" id="RU003719"/>
    </source>
</evidence>
<evidence type="ECO:0000256" key="2">
    <source>
        <dbReference type="ARBA" id="ARBA00023002"/>
    </source>
</evidence>
<dbReference type="EMBL" id="AM039952">
    <property type="protein sequence ID" value="CAJ24555.1"/>
    <property type="molecule type" value="Genomic_DNA"/>
</dbReference>
<dbReference type="EC" id="1.1.1.215" evidence="8"/>
<dbReference type="Pfam" id="PF00389">
    <property type="entry name" value="2-Hacid_dh"/>
    <property type="match status" value="1"/>
</dbReference>
<evidence type="ECO:0000256" key="3">
    <source>
        <dbReference type="ARBA" id="ARBA00023027"/>
    </source>
</evidence>
<evidence type="ECO:0000259" key="6">
    <source>
        <dbReference type="Pfam" id="PF00389"/>
    </source>
</evidence>
<dbReference type="CDD" id="cd05301">
    <property type="entry name" value="GDH"/>
    <property type="match status" value="1"/>
</dbReference>
<dbReference type="PANTHER" id="PTHR10996:SF283">
    <property type="entry name" value="GLYOXYLATE_HYDROXYPYRUVATE REDUCTASE B"/>
    <property type="match status" value="1"/>
</dbReference>
<dbReference type="InterPro" id="IPR050223">
    <property type="entry name" value="D-isomer_2-hydroxyacid_DH"/>
</dbReference>
<dbReference type="AlphaFoldDB" id="Q3BRK6"/>
<evidence type="ECO:0000256" key="5">
    <source>
        <dbReference type="SAM" id="MobiDB-lite"/>
    </source>
</evidence>
<evidence type="ECO:0000313" key="9">
    <source>
        <dbReference type="Proteomes" id="UP000007069"/>
    </source>
</evidence>
<keyword evidence="3" id="KW-0520">NAD</keyword>
<organism evidence="9">
    <name type="scientific">Xanthomonas euvesicatoria pv. vesicatoria (strain 85-10)</name>
    <name type="common">Xanthomonas campestris pv. vesicatoria</name>
    <dbReference type="NCBI Taxonomy" id="316273"/>
    <lineage>
        <taxon>Bacteria</taxon>
        <taxon>Pseudomonadati</taxon>
        <taxon>Pseudomonadota</taxon>
        <taxon>Gammaproteobacteria</taxon>
        <taxon>Lysobacterales</taxon>
        <taxon>Lysobacteraceae</taxon>
        <taxon>Xanthomonas</taxon>
    </lineage>
</organism>
<dbReference type="Proteomes" id="UP000007069">
    <property type="component" value="Chromosome"/>
</dbReference>
<feature type="domain" description="D-isomer specific 2-hydroxyacid dehydrogenase NAD-binding" evidence="7">
    <location>
        <begin position="126"/>
        <end position="305"/>
    </location>
</feature>
<dbReference type="GO" id="GO:0008873">
    <property type="term" value="F:gluconate 2-dehydrogenase activity"/>
    <property type="evidence" value="ECO:0007669"/>
    <property type="project" value="UniProtKB-EC"/>
</dbReference>
<feature type="region of interest" description="Disordered" evidence="5">
    <location>
        <begin position="351"/>
        <end position="370"/>
    </location>
</feature>
<reference evidence="8 9" key="1">
    <citation type="journal article" date="2005" name="J. Bacteriol.">
        <title>Insights into genome plasticity and pathogenicity of the plant pathogenic Bacterium Xanthomonas campestris pv. vesicatoria revealed by the complete genome sequence.</title>
        <authorList>
            <person name="Thieme F."/>
            <person name="Koebnik R."/>
            <person name="Bekel T."/>
            <person name="Berger C."/>
            <person name="Boch J."/>
            <person name="Buettner D."/>
            <person name="Caldana C."/>
            <person name="Gaigalat L."/>
            <person name="Goesmann A."/>
            <person name="Kay S."/>
            <person name="Kirchner O."/>
            <person name="Lanz C."/>
            <person name="Linke B."/>
            <person name="McHardy A.C."/>
            <person name="Meyer F."/>
            <person name="Mittenhuber G."/>
            <person name="Nies D.H."/>
            <person name="Niesbach-Kloesgen U."/>
            <person name="Patschkowski T."/>
            <person name="Rueckert C."/>
            <person name="Rupp O."/>
            <person name="Schneicker S."/>
            <person name="Schuster S.C."/>
            <person name="Vorhoelter F.J."/>
            <person name="Weber E."/>
            <person name="Puehler A."/>
            <person name="Bonas U."/>
            <person name="Bartels D."/>
            <person name="Kaiser O."/>
        </authorList>
    </citation>
    <scope>NUCLEOTIDE SEQUENCE [LARGE SCALE GENOMIC DNA]</scope>
    <source>
        <strain evidence="8 9">85-10</strain>
    </source>
</reference>
<dbReference type="KEGG" id="xcv:XCV2876"/>
<dbReference type="GO" id="GO:0016618">
    <property type="term" value="F:hydroxypyruvate reductase [NAD(P)H] activity"/>
    <property type="evidence" value="ECO:0007669"/>
    <property type="project" value="TreeGrafter"/>
</dbReference>
<dbReference type="PANTHER" id="PTHR10996">
    <property type="entry name" value="2-HYDROXYACID DEHYDROGENASE-RELATED"/>
    <property type="match status" value="1"/>
</dbReference>
<dbReference type="InterPro" id="IPR029752">
    <property type="entry name" value="D-isomer_DH_CS1"/>
</dbReference>
<accession>Q3BRK6</accession>
<dbReference type="SUPFAM" id="SSF52283">
    <property type="entry name" value="Formate/glycerate dehydrogenase catalytic domain-like"/>
    <property type="match status" value="1"/>
</dbReference>
<evidence type="ECO:0000256" key="1">
    <source>
        <dbReference type="ARBA" id="ARBA00005854"/>
    </source>
</evidence>
<dbReference type="SUPFAM" id="SSF51735">
    <property type="entry name" value="NAD(P)-binding Rossmann-fold domains"/>
    <property type="match status" value="1"/>
</dbReference>
<keyword evidence="2 4" id="KW-0560">Oxidoreductase</keyword>
<dbReference type="eggNOG" id="COG1052">
    <property type="taxonomic scope" value="Bacteria"/>
</dbReference>
<dbReference type="InterPro" id="IPR036291">
    <property type="entry name" value="NAD(P)-bd_dom_sf"/>
</dbReference>
<feature type="domain" description="D-isomer specific 2-hydroxyacid dehydrogenase catalytic" evidence="6">
    <location>
        <begin position="26"/>
        <end position="332"/>
    </location>
</feature>
<gene>
    <name evidence="8" type="ordered locus">XCV2876</name>
</gene>
<dbReference type="InterPro" id="IPR006140">
    <property type="entry name" value="D-isomer_DH_NAD-bd"/>
</dbReference>
<dbReference type="GO" id="GO:0005829">
    <property type="term" value="C:cytosol"/>
    <property type="evidence" value="ECO:0007669"/>
    <property type="project" value="TreeGrafter"/>
</dbReference>
<dbReference type="Gene3D" id="3.40.50.720">
    <property type="entry name" value="NAD(P)-binding Rossmann-like Domain"/>
    <property type="match status" value="2"/>
</dbReference>
<evidence type="ECO:0000259" key="7">
    <source>
        <dbReference type="Pfam" id="PF02826"/>
    </source>
</evidence>
<dbReference type="GO" id="GO:0051287">
    <property type="term" value="F:NAD binding"/>
    <property type="evidence" value="ECO:0007669"/>
    <property type="project" value="InterPro"/>
</dbReference>
<dbReference type="PROSITE" id="PS00065">
    <property type="entry name" value="D_2_HYDROXYACID_DH_1"/>
    <property type="match status" value="1"/>
</dbReference>